<feature type="transmembrane region" description="Helical" evidence="2">
    <location>
        <begin position="367"/>
        <end position="387"/>
    </location>
</feature>
<comment type="caution">
    <text evidence="3">The sequence shown here is derived from an EMBL/GenBank/DDBJ whole genome shotgun (WGS) entry which is preliminary data.</text>
</comment>
<sequence>MSLSVHRRPGDAAAGKGGPIGASDATNHRHHAPAAATSSYSPAPEGAELVSPSPSPSLWKPLLPSLPKRRRVGTSSSSADEDNPAPASRRRTAARMTWPPESTPRRGLAGGALSSPKLRGLTRKEEYLGWLGSLRSGPQQRGADADAEAEASAPPSPTASSAARVLPPRRGGVIKASDSSTAISSAALAGTPKGRSPASAASLLGYAPSPLSALATESLGARRQLPAAKQPTGSRCASSLLSKPEPPTGTRTTRALPQLQTTDPTPDAPSLQTDPAPPLPFLAAFGRRIFEVLFNLKYHRAAPPPRVIKPTTSEAPLPPHLDAFGQRNVEVLFDLNYGHLGYTGVVLMGVYAGLMELMSGWNTILKVFYILLLILGAFGLGTGLMAATSIVPTGYTHRVSSVCSRLCTCLSTFVFIIALACHMGSHGYIAGIVLGVMAVCYVLSVWIQGDPAAYGAYTWVWTAIKDLWQRFKRSGQRGPILP</sequence>
<reference evidence="3 4" key="1">
    <citation type="submission" date="2024-10" db="EMBL/GenBank/DDBJ databases">
        <authorList>
            <person name="Ryan C."/>
        </authorList>
    </citation>
    <scope>NUCLEOTIDE SEQUENCE [LARGE SCALE GENOMIC DNA]</scope>
</reference>
<feature type="region of interest" description="Disordered" evidence="1">
    <location>
        <begin position="132"/>
        <end position="183"/>
    </location>
</feature>
<keyword evidence="4" id="KW-1185">Reference proteome</keyword>
<feature type="compositionally biased region" description="Polar residues" evidence="1">
    <location>
        <begin position="249"/>
        <end position="264"/>
    </location>
</feature>
<dbReference type="Proteomes" id="UP001497457">
    <property type="component" value="Unassembled WGS sequence"/>
</dbReference>
<feature type="compositionally biased region" description="Low complexity" evidence="1">
    <location>
        <begin position="150"/>
        <end position="163"/>
    </location>
</feature>
<protein>
    <submittedName>
        <fullName evidence="3">Uncharacterized protein</fullName>
    </submittedName>
</protein>
<accession>A0ABC9HG62</accession>
<keyword evidence="2" id="KW-0472">Membrane</keyword>
<gene>
    <name evidence="3" type="ORF">URODEC1_LOCUS125939</name>
</gene>
<feature type="region of interest" description="Disordered" evidence="1">
    <location>
        <begin position="224"/>
        <end position="273"/>
    </location>
</feature>
<feature type="region of interest" description="Disordered" evidence="1">
    <location>
        <begin position="1"/>
        <end position="120"/>
    </location>
</feature>
<feature type="compositionally biased region" description="Low complexity" evidence="1">
    <location>
        <begin position="33"/>
        <end position="66"/>
    </location>
</feature>
<feature type="transmembrane region" description="Helical" evidence="2">
    <location>
        <begin position="428"/>
        <end position="446"/>
    </location>
</feature>
<name>A0ABC9HG62_9POAL</name>
<proteinExistence type="predicted"/>
<keyword evidence="2" id="KW-1133">Transmembrane helix</keyword>
<evidence type="ECO:0000313" key="3">
    <source>
        <dbReference type="EMBL" id="CAM0153208.1"/>
    </source>
</evidence>
<feature type="compositionally biased region" description="Polar residues" evidence="1">
    <location>
        <begin position="231"/>
        <end position="241"/>
    </location>
</feature>
<feature type="transmembrane region" description="Helical" evidence="2">
    <location>
        <begin position="337"/>
        <end position="355"/>
    </location>
</feature>
<dbReference type="EMBL" id="CAXIPR030007086">
    <property type="protein sequence ID" value="CAM0153208.1"/>
    <property type="molecule type" value="Genomic_DNA"/>
</dbReference>
<keyword evidence="2" id="KW-0812">Transmembrane</keyword>
<evidence type="ECO:0000256" key="2">
    <source>
        <dbReference type="SAM" id="Phobius"/>
    </source>
</evidence>
<feature type="transmembrane region" description="Helical" evidence="2">
    <location>
        <begin position="399"/>
        <end position="421"/>
    </location>
</feature>
<evidence type="ECO:0000313" key="4">
    <source>
        <dbReference type="Proteomes" id="UP001497457"/>
    </source>
</evidence>
<organism evidence="3 4">
    <name type="scientific">Urochloa decumbens</name>
    <dbReference type="NCBI Taxonomy" id="240449"/>
    <lineage>
        <taxon>Eukaryota</taxon>
        <taxon>Viridiplantae</taxon>
        <taxon>Streptophyta</taxon>
        <taxon>Embryophyta</taxon>
        <taxon>Tracheophyta</taxon>
        <taxon>Spermatophyta</taxon>
        <taxon>Magnoliopsida</taxon>
        <taxon>Liliopsida</taxon>
        <taxon>Poales</taxon>
        <taxon>Poaceae</taxon>
        <taxon>PACMAD clade</taxon>
        <taxon>Panicoideae</taxon>
        <taxon>Panicodae</taxon>
        <taxon>Paniceae</taxon>
        <taxon>Melinidinae</taxon>
        <taxon>Urochloa</taxon>
    </lineage>
</organism>
<dbReference type="AlphaFoldDB" id="A0ABC9HG62"/>
<evidence type="ECO:0000256" key="1">
    <source>
        <dbReference type="SAM" id="MobiDB-lite"/>
    </source>
</evidence>